<dbReference type="Gene3D" id="3.40.50.150">
    <property type="entry name" value="Vaccinia Virus protein VP39"/>
    <property type="match status" value="1"/>
</dbReference>
<dbReference type="Proteomes" id="UP000436911">
    <property type="component" value="Unassembled WGS sequence"/>
</dbReference>
<dbReference type="Proteomes" id="UP000477951">
    <property type="component" value="Unassembled WGS sequence"/>
</dbReference>
<evidence type="ECO:0000256" key="1">
    <source>
        <dbReference type="ARBA" id="ARBA00022603"/>
    </source>
</evidence>
<evidence type="ECO:0000313" key="5">
    <source>
        <dbReference type="EMBL" id="KAA3523394.1"/>
    </source>
</evidence>
<feature type="domain" description="Methyltransferase" evidence="4">
    <location>
        <begin position="49"/>
        <end position="140"/>
    </location>
</feature>
<dbReference type="InterPro" id="IPR041698">
    <property type="entry name" value="Methyltransf_25"/>
</dbReference>
<dbReference type="OrthoDB" id="9804312at2"/>
<reference evidence="6 8" key="2">
    <citation type="submission" date="2019-11" db="EMBL/GenBank/DDBJ databases">
        <title>Whole-genome sequencing of Allorhizobium vitis.</title>
        <authorList>
            <person name="Gan H.M."/>
            <person name="Savka M.A."/>
        </authorList>
    </citation>
    <scope>NUCLEOTIDE SEQUENCE [LARGE SCALE GENOMIC DNA]</scope>
    <source>
        <strain evidence="6 8">AB4</strain>
    </source>
</reference>
<keyword evidence="2 5" id="KW-0808">Transferase</keyword>
<sequence>MSRDMLEQASKYDHWAWLYNRTLGPRYGAYKIGPIERVVLPHVPTGGAILDLCCGTGQLAAALAERGFNVTGLDGSADMLRHARENAPSVTFTEGDACNFTFDTPFDAVLCTSASLNHMQSVDDLAAVFSSVSRALTPGGIFVFDVNHPAQMSRYWRGHPTEGEINTDFAWLITPQYDPAANRGAFTVEIYRRPDAHPVSVLDRLFVRLARFRRIRLALLSRFSRLRTRWEHHSVVNRIWGHDLNAMSRALHESGFSTELRSTQGGPVDDSHAAYFFCRKAPSAEMQAETAKETAL</sequence>
<evidence type="ECO:0000313" key="10">
    <source>
        <dbReference type="Proteomes" id="UP000477951"/>
    </source>
</evidence>
<dbReference type="EMBL" id="QUSG01000017">
    <property type="protein sequence ID" value="KAA3523394.1"/>
    <property type="molecule type" value="Genomic_DNA"/>
</dbReference>
<keyword evidence="1 5" id="KW-0489">Methyltransferase</keyword>
<dbReference type="SUPFAM" id="SSF53335">
    <property type="entry name" value="S-adenosyl-L-methionine-dependent methyltransferases"/>
    <property type="match status" value="1"/>
</dbReference>
<dbReference type="AlphaFoldDB" id="A0A120D977"/>
<protein>
    <submittedName>
        <fullName evidence="5">Class I SAM-dependent methyltransferase</fullName>
    </submittedName>
    <submittedName>
        <fullName evidence="6">Methyltransferase domain-containing protein</fullName>
    </submittedName>
</protein>
<evidence type="ECO:0000256" key="2">
    <source>
        <dbReference type="ARBA" id="ARBA00022679"/>
    </source>
</evidence>
<reference evidence="5 9" key="1">
    <citation type="submission" date="2018-08" db="EMBL/GenBank/DDBJ databases">
        <title>Genome sequencing of Agrobacterium vitis strain ICMP 10754.</title>
        <authorList>
            <person name="Visnovsky S.B."/>
            <person name="Pitman A.R."/>
        </authorList>
    </citation>
    <scope>NUCLEOTIDE SEQUENCE [LARGE SCALE GENOMIC DNA]</scope>
    <source>
        <strain evidence="5 9">ICMP 10754</strain>
    </source>
</reference>
<comment type="caution">
    <text evidence="5">The sequence shown here is derived from an EMBL/GenBank/DDBJ whole genome shotgun (WGS) entry which is preliminary data.</text>
</comment>
<dbReference type="GO" id="GO:0008168">
    <property type="term" value="F:methyltransferase activity"/>
    <property type="evidence" value="ECO:0007669"/>
    <property type="project" value="UniProtKB-KW"/>
</dbReference>
<dbReference type="GO" id="GO:0032259">
    <property type="term" value="P:methylation"/>
    <property type="evidence" value="ECO:0007669"/>
    <property type="project" value="UniProtKB-KW"/>
</dbReference>
<evidence type="ECO:0000313" key="9">
    <source>
        <dbReference type="Proteomes" id="UP000436911"/>
    </source>
</evidence>
<dbReference type="Proteomes" id="UP000175993">
    <property type="component" value="Unassembled WGS sequence"/>
</dbReference>
<dbReference type="PANTHER" id="PTHR43464:SF19">
    <property type="entry name" value="UBIQUINONE BIOSYNTHESIS O-METHYLTRANSFERASE, MITOCHONDRIAL"/>
    <property type="match status" value="1"/>
</dbReference>
<evidence type="ECO:0000313" key="6">
    <source>
        <dbReference type="EMBL" id="MUP05293.1"/>
    </source>
</evidence>
<evidence type="ECO:0000256" key="3">
    <source>
        <dbReference type="ARBA" id="ARBA00022691"/>
    </source>
</evidence>
<evidence type="ECO:0000313" key="8">
    <source>
        <dbReference type="Proteomes" id="UP000175993"/>
    </source>
</evidence>
<organism evidence="5 9">
    <name type="scientific">Agrobacterium vitis</name>
    <name type="common">Rhizobium vitis</name>
    <dbReference type="NCBI Taxonomy" id="373"/>
    <lineage>
        <taxon>Bacteria</taxon>
        <taxon>Pseudomonadati</taxon>
        <taxon>Pseudomonadota</taxon>
        <taxon>Alphaproteobacteria</taxon>
        <taxon>Hyphomicrobiales</taxon>
        <taxon>Rhizobiaceae</taxon>
        <taxon>Rhizobium/Agrobacterium group</taxon>
        <taxon>Agrobacterium</taxon>
    </lineage>
</organism>
<keyword evidence="3" id="KW-0949">S-adenosyl-L-methionine</keyword>
<proteinExistence type="predicted"/>
<evidence type="ECO:0000259" key="4">
    <source>
        <dbReference type="Pfam" id="PF13649"/>
    </source>
</evidence>
<dbReference type="PANTHER" id="PTHR43464">
    <property type="entry name" value="METHYLTRANSFERASE"/>
    <property type="match status" value="1"/>
</dbReference>
<dbReference type="Pfam" id="PF13649">
    <property type="entry name" value="Methyltransf_25"/>
    <property type="match status" value="1"/>
</dbReference>
<accession>A0A120D977</accession>
<evidence type="ECO:0000313" key="7">
    <source>
        <dbReference type="EMBL" id="MUZ73791.1"/>
    </source>
</evidence>
<reference evidence="7 10" key="3">
    <citation type="submission" date="2019-12" db="EMBL/GenBank/DDBJ databases">
        <title>Whole-genome sequencing of Allorhizobium vitis.</title>
        <authorList>
            <person name="Gan H.M."/>
            <person name="Szegedi E."/>
            <person name="Burr T."/>
            <person name="Savka M.A."/>
        </authorList>
    </citation>
    <scope>NUCLEOTIDE SEQUENCE [LARGE SCALE GENOMIC DNA]</scope>
    <source>
        <strain evidence="7 10">CG516</strain>
    </source>
</reference>
<name>A0A120D977_AGRVI</name>
<dbReference type="EMBL" id="MBEV02000005">
    <property type="protein sequence ID" value="MUP05293.1"/>
    <property type="molecule type" value="Genomic_DNA"/>
</dbReference>
<dbReference type="CDD" id="cd02440">
    <property type="entry name" value="AdoMet_MTases"/>
    <property type="match status" value="1"/>
</dbReference>
<gene>
    <name evidence="6" type="ORF">BBI04_010710</name>
    <name evidence="5" type="ORF">DXT89_20800</name>
    <name evidence="7" type="ORF">GOZ90_13970</name>
</gene>
<dbReference type="InterPro" id="IPR029063">
    <property type="entry name" value="SAM-dependent_MTases_sf"/>
</dbReference>
<dbReference type="EMBL" id="WPHR01000010">
    <property type="protein sequence ID" value="MUZ73791.1"/>
    <property type="molecule type" value="Genomic_DNA"/>
</dbReference>